<evidence type="ECO:0000313" key="3">
    <source>
        <dbReference type="Proteomes" id="UP001516662"/>
    </source>
</evidence>
<keyword evidence="3" id="KW-1185">Reference proteome</keyword>
<keyword evidence="1" id="KW-0812">Transmembrane</keyword>
<dbReference type="EMBL" id="JADCLJ010000022">
    <property type="protein sequence ID" value="MBE4909382.1"/>
    <property type="molecule type" value="Genomic_DNA"/>
</dbReference>
<sequence length="67" mass="7091">MLGYIIDFTLVALLIIGITAVIGVVLNGIGEKFFGGKTKDVSFNNAANTQTGWKGVGGNAKKSFWNN</sequence>
<evidence type="ECO:0000313" key="2">
    <source>
        <dbReference type="EMBL" id="MBE4909382.1"/>
    </source>
</evidence>
<gene>
    <name evidence="2" type="ORF">IMZ08_15125</name>
</gene>
<keyword evidence="1" id="KW-0472">Membrane</keyword>
<accession>A0ABR9QLJ5</accession>
<evidence type="ECO:0000256" key="1">
    <source>
        <dbReference type="SAM" id="Phobius"/>
    </source>
</evidence>
<name>A0ABR9QLJ5_9BACI</name>
<keyword evidence="1" id="KW-1133">Transmembrane helix</keyword>
<proteinExistence type="predicted"/>
<comment type="caution">
    <text evidence="2">The sequence shown here is derived from an EMBL/GenBank/DDBJ whole genome shotgun (WGS) entry which is preliminary data.</text>
</comment>
<dbReference type="RefSeq" id="WP_193471795.1">
    <property type="nucleotide sequence ID" value="NZ_JADCLJ010000022.1"/>
</dbReference>
<dbReference type="Proteomes" id="UP001516662">
    <property type="component" value="Unassembled WGS sequence"/>
</dbReference>
<protein>
    <submittedName>
        <fullName evidence="2">Uncharacterized protein</fullName>
    </submittedName>
</protein>
<reference evidence="2 3" key="1">
    <citation type="submission" date="2020-10" db="EMBL/GenBank/DDBJ databases">
        <title>Bacillus sp. HD4P25, an endophyte from a halophyte.</title>
        <authorList>
            <person name="Sun J.-Q."/>
        </authorList>
    </citation>
    <scope>NUCLEOTIDE SEQUENCE [LARGE SCALE GENOMIC DNA]</scope>
    <source>
        <strain evidence="2 3">YIM 93174</strain>
    </source>
</reference>
<feature type="transmembrane region" description="Helical" evidence="1">
    <location>
        <begin position="6"/>
        <end position="29"/>
    </location>
</feature>
<organism evidence="2 3">
    <name type="scientific">Litchfieldia luteola</name>
    <dbReference type="NCBI Taxonomy" id="682179"/>
    <lineage>
        <taxon>Bacteria</taxon>
        <taxon>Bacillati</taxon>
        <taxon>Bacillota</taxon>
        <taxon>Bacilli</taxon>
        <taxon>Bacillales</taxon>
        <taxon>Bacillaceae</taxon>
        <taxon>Litchfieldia</taxon>
    </lineage>
</organism>